<evidence type="ECO:0000256" key="7">
    <source>
        <dbReference type="ARBA" id="ARBA00023128"/>
    </source>
</evidence>
<dbReference type="CDD" id="cd12175">
    <property type="entry name" value="2-Hacid_dh_11"/>
    <property type="match status" value="1"/>
</dbReference>
<keyword evidence="8" id="KW-0472">Membrane</keyword>
<name>A0A4D6M457_VIGUN</name>
<comment type="similarity">
    <text evidence="2">Belongs to the Tim44 family.</text>
</comment>
<dbReference type="InterPro" id="IPR006139">
    <property type="entry name" value="D-isomer_2_OHA_DH_cat_dom"/>
</dbReference>
<dbReference type="PANTHER" id="PTHR10721:SF1">
    <property type="entry name" value="MITOCHONDRIAL IMPORT INNER MEMBRANE TRANSLOCASE SUBUNIT TIM44"/>
    <property type="match status" value="1"/>
</dbReference>
<dbReference type="GO" id="GO:0005744">
    <property type="term" value="C:TIM23 mitochondrial import inner membrane translocase complex"/>
    <property type="evidence" value="ECO:0007669"/>
    <property type="project" value="UniProtKB-ARBA"/>
</dbReference>
<dbReference type="SUPFAM" id="SSF51735">
    <property type="entry name" value="NAD(P)-binding Rossmann-fold domains"/>
    <property type="match status" value="1"/>
</dbReference>
<evidence type="ECO:0000256" key="12">
    <source>
        <dbReference type="SAM" id="MobiDB-lite"/>
    </source>
</evidence>
<organism evidence="14 15">
    <name type="scientific">Vigna unguiculata</name>
    <name type="common">Cowpea</name>
    <dbReference type="NCBI Taxonomy" id="3917"/>
    <lineage>
        <taxon>Eukaryota</taxon>
        <taxon>Viridiplantae</taxon>
        <taxon>Streptophyta</taxon>
        <taxon>Embryophyta</taxon>
        <taxon>Tracheophyta</taxon>
        <taxon>Spermatophyta</taxon>
        <taxon>Magnoliopsida</taxon>
        <taxon>eudicotyledons</taxon>
        <taxon>Gunneridae</taxon>
        <taxon>Pentapetalae</taxon>
        <taxon>rosids</taxon>
        <taxon>fabids</taxon>
        <taxon>Fabales</taxon>
        <taxon>Fabaceae</taxon>
        <taxon>Papilionoideae</taxon>
        <taxon>50 kb inversion clade</taxon>
        <taxon>NPAAA clade</taxon>
        <taxon>indigoferoid/millettioid clade</taxon>
        <taxon>Phaseoleae</taxon>
        <taxon>Vigna</taxon>
    </lineage>
</organism>
<dbReference type="Pfam" id="PF00389">
    <property type="entry name" value="2-Hacid_dh"/>
    <property type="match status" value="1"/>
</dbReference>
<feature type="region of interest" description="Disordered" evidence="12">
    <location>
        <begin position="134"/>
        <end position="177"/>
    </location>
</feature>
<dbReference type="SMART" id="SM00978">
    <property type="entry name" value="Tim44"/>
    <property type="match status" value="1"/>
</dbReference>
<feature type="compositionally biased region" description="Polar residues" evidence="12">
    <location>
        <begin position="139"/>
        <end position="151"/>
    </location>
</feature>
<dbReference type="Pfam" id="PF02826">
    <property type="entry name" value="2-Hacid_dh_C"/>
    <property type="match status" value="1"/>
</dbReference>
<keyword evidence="15" id="KW-1185">Reference proteome</keyword>
<dbReference type="FunFam" id="3.40.50.720:FF:000291">
    <property type="entry name" value="Phosphoglycerate dehydrogenase, putative, 33424-31403"/>
    <property type="match status" value="1"/>
</dbReference>
<dbReference type="InterPro" id="IPR007379">
    <property type="entry name" value="Tim44-like_dom"/>
</dbReference>
<dbReference type="Pfam" id="PF04280">
    <property type="entry name" value="Tim44"/>
    <property type="match status" value="1"/>
</dbReference>
<dbReference type="GO" id="GO:0006626">
    <property type="term" value="P:protein targeting to mitochondrion"/>
    <property type="evidence" value="ECO:0007669"/>
    <property type="project" value="UniProtKB-ARBA"/>
</dbReference>
<dbReference type="GO" id="GO:0015462">
    <property type="term" value="F:ABC-type protein transporter activity"/>
    <property type="evidence" value="ECO:0007669"/>
    <property type="project" value="UniProtKB-ARBA"/>
</dbReference>
<feature type="domain" description="Tim44-like" evidence="13">
    <location>
        <begin position="320"/>
        <end position="469"/>
    </location>
</feature>
<evidence type="ECO:0000256" key="5">
    <source>
        <dbReference type="ARBA" id="ARBA00023002"/>
    </source>
</evidence>
<dbReference type="GO" id="GO:0051087">
    <property type="term" value="F:protein-folding chaperone binding"/>
    <property type="evidence" value="ECO:0007669"/>
    <property type="project" value="TreeGrafter"/>
</dbReference>
<evidence type="ECO:0000259" key="13">
    <source>
        <dbReference type="SMART" id="SM00978"/>
    </source>
</evidence>
<evidence type="ECO:0000313" key="14">
    <source>
        <dbReference type="EMBL" id="QCD95358.1"/>
    </source>
</evidence>
<dbReference type="InterPro" id="IPR006140">
    <property type="entry name" value="D-isomer_DH_NAD-bd"/>
</dbReference>
<dbReference type="GO" id="GO:0051287">
    <property type="term" value="F:NAD binding"/>
    <property type="evidence" value="ECO:0007669"/>
    <property type="project" value="InterPro"/>
</dbReference>
<dbReference type="GO" id="GO:0016616">
    <property type="term" value="F:oxidoreductase activity, acting on the CH-OH group of donors, NAD or NADP as acceptor"/>
    <property type="evidence" value="ECO:0007669"/>
    <property type="project" value="InterPro"/>
</dbReference>
<evidence type="ECO:0000256" key="8">
    <source>
        <dbReference type="ARBA" id="ARBA00023136"/>
    </source>
</evidence>
<feature type="compositionally biased region" description="Low complexity" evidence="12">
    <location>
        <begin position="161"/>
        <end position="174"/>
    </location>
</feature>
<dbReference type="SUPFAM" id="SSF52283">
    <property type="entry name" value="Formate/glycerate dehydrogenase catalytic domain-like"/>
    <property type="match status" value="1"/>
</dbReference>
<dbReference type="InterPro" id="IPR039544">
    <property type="entry name" value="Tim44-like"/>
</dbReference>
<gene>
    <name evidence="14" type="ORF">DEO72_LG6g50</name>
</gene>
<keyword evidence="3" id="KW-0999">Mitochondrion inner membrane</keyword>
<sequence length="823" mass="92813">MATRKLIRDFFLSKQSLLLPSPHHRHQGWNRNRRLLLGWEDRRRYSVFNDFSNKIKGEAVRNQEFQQSVKELKEKADELKGVKEELKERTKQKTEKLYKQVDEVWTEAEAAAKKVSYNVKEKISAATEEVKGTFGIGKQESSGSTDSSTKQGADVNGENKTSSQEEQTQQSGSSNATDSLFGKFKSTISSPNISAAFQKLKDAKIVDITKKSYDIVKEELSSTPTKRKRVPFASSGETSTRTDLVVMPSKQSWWSKKFDEFREKVKGHPVSKRFLKYSDPVKTKGQEIVEDLRERYETSDSPIVHKIQDINDSMFQETDAAISYKEIRQRDPYFSLPEFVVEVQEAIKPVLNAYIKGDVETLKKYCSPELVERLKAERHAYQSNGIFFDNKILHVSDVDVRETKMMGSSPVIIVMFQTQQIYCVRDRNGAITEGGKDTIHTVFYFWALQQMDQEDPKQEDIYAVFGLFRVGEVEQKTGLMESNGNLVKHVEKQTTRVLFCGPHFPASHEYTTEYLQNHANIKVDVLSFEDVRKDIAKYHVCIVKSMKLDSDIISRAVQMQLIMQYGVGLEGIDIDAATKHGIKVARIPGDATGNSASCAEMAIYLMLGLLRKQNELQVSIQQKKLGEPITDTLFGKTIFILGFGNIGVDLAKRLQPFGVQVMATKRSWASYAQDVSKLNRNDERDLVDVKGSHEDIYDFARKADIVVCCLGLNKETAGIINNKFVSSMKKGALLVNIARGGLVDYEAVIKNLESGHLGGLGTDVAWTEPFNPDDQIFKFKNVIMTPHVAGVTEHSYRSMAKTVGEVVLQLHAGLPLTGIELVN</sequence>
<evidence type="ECO:0000256" key="9">
    <source>
        <dbReference type="ARBA" id="ARBA00057148"/>
    </source>
</evidence>
<dbReference type="InterPro" id="IPR029753">
    <property type="entry name" value="D-isomer_DH_CS"/>
</dbReference>
<evidence type="ECO:0000256" key="6">
    <source>
        <dbReference type="ARBA" id="ARBA00023054"/>
    </source>
</evidence>
<reference evidence="14 15" key="1">
    <citation type="submission" date="2019-04" db="EMBL/GenBank/DDBJ databases">
        <title>An improved genome assembly and genetic linkage map for asparagus bean, Vigna unguiculata ssp. sesquipedialis.</title>
        <authorList>
            <person name="Xia Q."/>
            <person name="Zhang R."/>
            <person name="Dong Y."/>
        </authorList>
    </citation>
    <scope>NUCLEOTIDE SEQUENCE [LARGE SCALE GENOMIC DNA]</scope>
    <source>
        <tissue evidence="14">Leaf</tissue>
    </source>
</reference>
<dbReference type="EMBL" id="CP039350">
    <property type="protein sequence ID" value="QCD95358.1"/>
    <property type="molecule type" value="Genomic_DNA"/>
</dbReference>
<keyword evidence="5" id="KW-0560">Oxidoreductase</keyword>
<protein>
    <submittedName>
        <fullName evidence="14">D-3-phosphoglycerate dehydrogenase</fullName>
    </submittedName>
</protein>
<dbReference type="PANTHER" id="PTHR10721">
    <property type="entry name" value="MITOCHONDRIAL IMPORT INNER MEMBRANE TRANSLOCASE SUBUNIT TIM44"/>
    <property type="match status" value="1"/>
</dbReference>
<dbReference type="FunFam" id="3.10.450.240:FF:000005">
    <property type="entry name" value="Mitochondrial import inner membrane translocase subunit TIM44-2"/>
    <property type="match status" value="1"/>
</dbReference>
<dbReference type="PROSITE" id="PS00671">
    <property type="entry name" value="D_2_HYDROXYACID_DH_3"/>
    <property type="match status" value="1"/>
</dbReference>
<dbReference type="Gene3D" id="3.40.50.720">
    <property type="entry name" value="NAD(P)-binding Rossmann-like Domain"/>
    <property type="match status" value="2"/>
</dbReference>
<keyword evidence="7" id="KW-0496">Mitochondrion</keyword>
<evidence type="ECO:0000256" key="2">
    <source>
        <dbReference type="ARBA" id="ARBA00009597"/>
    </source>
</evidence>
<dbReference type="Gene3D" id="3.10.450.240">
    <property type="match status" value="1"/>
</dbReference>
<dbReference type="Proteomes" id="UP000501690">
    <property type="component" value="Linkage Group LG6"/>
</dbReference>
<accession>A0A4D6M457</accession>
<keyword evidence="6 11" id="KW-0175">Coiled coil</keyword>
<evidence type="ECO:0000256" key="3">
    <source>
        <dbReference type="ARBA" id="ARBA00022792"/>
    </source>
</evidence>
<comment type="function">
    <text evidence="9">Essential component of the PAM complex, a complex required for the translocation of transit peptide-containing proteins from the inner membrane into the mitochondrial matrix in an ATP-dependent manner. Recruits mitochondrial HSP70 to drive protein translocation into the matrix using ATP as an energy source.</text>
</comment>
<dbReference type="AlphaFoldDB" id="A0A4D6M457"/>
<dbReference type="SUPFAM" id="SSF54427">
    <property type="entry name" value="NTF2-like"/>
    <property type="match status" value="1"/>
</dbReference>
<evidence type="ECO:0000256" key="1">
    <source>
        <dbReference type="ARBA" id="ARBA00004273"/>
    </source>
</evidence>
<feature type="coiled-coil region" evidence="11">
    <location>
        <begin position="55"/>
        <end position="96"/>
    </location>
</feature>
<evidence type="ECO:0000313" key="15">
    <source>
        <dbReference type="Proteomes" id="UP000501690"/>
    </source>
</evidence>
<comment type="subcellular location">
    <subcellularLocation>
        <location evidence="1">Mitochondrion inner membrane</location>
    </subcellularLocation>
</comment>
<proteinExistence type="inferred from homology"/>
<evidence type="ECO:0000256" key="4">
    <source>
        <dbReference type="ARBA" id="ARBA00022946"/>
    </source>
</evidence>
<evidence type="ECO:0000256" key="11">
    <source>
        <dbReference type="SAM" id="Coils"/>
    </source>
</evidence>
<dbReference type="InterPro" id="IPR032710">
    <property type="entry name" value="NTF2-like_dom_sf"/>
</dbReference>
<dbReference type="GO" id="GO:0030150">
    <property type="term" value="P:protein import into mitochondrial matrix"/>
    <property type="evidence" value="ECO:0007669"/>
    <property type="project" value="TreeGrafter"/>
</dbReference>
<comment type="subunit">
    <text evidence="10">Probable component of the PAM complex at least composed of a mitochondrial HSP70 protein, TIMM44 and TIMM14. The complex interacts with the TIMM23 component of the TIM17:23 complex.</text>
</comment>
<evidence type="ECO:0000256" key="10">
    <source>
        <dbReference type="ARBA" id="ARBA00063640"/>
    </source>
</evidence>
<dbReference type="InterPro" id="IPR036291">
    <property type="entry name" value="NAD(P)-bd_dom_sf"/>
</dbReference>
<keyword evidence="4" id="KW-0809">Transit peptide</keyword>